<dbReference type="Gene3D" id="3.40.140.10">
    <property type="entry name" value="Cytidine Deaminase, domain 2"/>
    <property type="match status" value="1"/>
</dbReference>
<evidence type="ECO:0000256" key="10">
    <source>
        <dbReference type="ARBA" id="ARBA00023002"/>
    </source>
</evidence>
<comment type="catalytic activity">
    <reaction evidence="12">
        <text>5-amino-6-(5-phospho-D-ribitylamino)uracil + NADP(+) = 5-amino-6-(5-phospho-D-ribosylamino)uracil + NADPH + H(+)</text>
        <dbReference type="Rhea" id="RHEA:17845"/>
        <dbReference type="ChEBI" id="CHEBI:15378"/>
        <dbReference type="ChEBI" id="CHEBI:57783"/>
        <dbReference type="ChEBI" id="CHEBI:58349"/>
        <dbReference type="ChEBI" id="CHEBI:58421"/>
        <dbReference type="ChEBI" id="CHEBI:58453"/>
        <dbReference type="EC" id="1.1.1.193"/>
    </reaction>
</comment>
<keyword evidence="6 12" id="KW-0686">Riboflavin biosynthesis</keyword>
<comment type="pathway">
    <text evidence="2 12">Cofactor biosynthesis; riboflavin biosynthesis; 5-amino-6-(D-ribitylamino)uracil from GTP: step 2/4.</text>
</comment>
<evidence type="ECO:0000256" key="5">
    <source>
        <dbReference type="ARBA" id="ARBA00007417"/>
    </source>
</evidence>
<evidence type="ECO:0000256" key="9">
    <source>
        <dbReference type="ARBA" id="ARBA00022857"/>
    </source>
</evidence>
<dbReference type="InterPro" id="IPR024072">
    <property type="entry name" value="DHFR-like_dom_sf"/>
</dbReference>
<dbReference type="Pfam" id="PF00383">
    <property type="entry name" value="dCMP_cyt_deam_1"/>
    <property type="match status" value="1"/>
</dbReference>
<dbReference type="InterPro" id="IPR002734">
    <property type="entry name" value="RibDG_C"/>
</dbReference>
<evidence type="ECO:0000256" key="4">
    <source>
        <dbReference type="ARBA" id="ARBA00005259"/>
    </source>
</evidence>
<feature type="domain" description="CMP/dCMP-type deaminase" evidence="13">
    <location>
        <begin position="1"/>
        <end position="115"/>
    </location>
</feature>
<protein>
    <recommendedName>
        <fullName evidence="12">Riboflavin biosynthesis protein RibD</fullName>
    </recommendedName>
    <domain>
        <recommendedName>
            <fullName evidence="12">Diaminohydroxyphosphoribosylaminopyrimidine deaminase</fullName>
            <shortName evidence="12">DRAP deaminase</shortName>
            <ecNumber evidence="12">3.5.4.26</ecNumber>
        </recommendedName>
        <alternativeName>
            <fullName evidence="12">Riboflavin-specific deaminase</fullName>
        </alternativeName>
    </domain>
    <domain>
        <recommendedName>
            <fullName evidence="12">5-amino-6-(5-phosphoribosylamino)uracil reductase</fullName>
            <ecNumber evidence="12">1.1.1.193</ecNumber>
        </recommendedName>
        <alternativeName>
            <fullName evidence="12">HTP reductase</fullName>
        </alternativeName>
    </domain>
</protein>
<dbReference type="InterPro" id="IPR016193">
    <property type="entry name" value="Cytidine_deaminase-like"/>
</dbReference>
<keyword evidence="15" id="KW-1185">Reference proteome</keyword>
<organism evidence="14 15">
    <name type="scientific">Sinisalibacter lacisalsi</name>
    <dbReference type="NCBI Taxonomy" id="1526570"/>
    <lineage>
        <taxon>Bacteria</taxon>
        <taxon>Pseudomonadati</taxon>
        <taxon>Pseudomonadota</taxon>
        <taxon>Alphaproteobacteria</taxon>
        <taxon>Rhodobacterales</taxon>
        <taxon>Roseobacteraceae</taxon>
        <taxon>Sinisalibacter</taxon>
    </lineage>
</organism>
<keyword evidence="9 12" id="KW-0521">NADP</keyword>
<comment type="cofactor">
    <cofactor evidence="12">
        <name>Zn(2+)</name>
        <dbReference type="ChEBI" id="CHEBI:29105"/>
    </cofactor>
    <text evidence="12">Binds 1 zinc ion.</text>
</comment>
<dbReference type="NCBIfam" id="TIGR00227">
    <property type="entry name" value="ribD_Cterm"/>
    <property type="match status" value="1"/>
</dbReference>
<dbReference type="SUPFAM" id="SSF53597">
    <property type="entry name" value="Dihydrofolate reductase-like"/>
    <property type="match status" value="1"/>
</dbReference>
<evidence type="ECO:0000256" key="12">
    <source>
        <dbReference type="PIRNR" id="PIRNR006769"/>
    </source>
</evidence>
<dbReference type="RefSeq" id="WP_368855198.1">
    <property type="nucleotide sequence ID" value="NZ_BMGI01000004.1"/>
</dbReference>
<name>A0ABQ1QSR6_9RHOB</name>
<accession>A0ABQ1QSR6</accession>
<evidence type="ECO:0000256" key="11">
    <source>
        <dbReference type="ARBA" id="ARBA00023268"/>
    </source>
</evidence>
<evidence type="ECO:0000313" key="15">
    <source>
        <dbReference type="Proteomes" id="UP000617355"/>
    </source>
</evidence>
<evidence type="ECO:0000256" key="3">
    <source>
        <dbReference type="ARBA" id="ARBA00004910"/>
    </source>
</evidence>
<dbReference type="PANTHER" id="PTHR38011:SF7">
    <property type="entry name" value="2,5-DIAMINO-6-RIBOSYLAMINO-4(3H)-PYRIMIDINONE 5'-PHOSPHATE REDUCTASE"/>
    <property type="match status" value="1"/>
</dbReference>
<comment type="caution">
    <text evidence="14">The sequence shown here is derived from an EMBL/GenBank/DDBJ whole genome shotgun (WGS) entry which is preliminary data.</text>
</comment>
<dbReference type="InterPro" id="IPR016192">
    <property type="entry name" value="APOBEC/CMP_deaminase_Zn-bd"/>
</dbReference>
<comment type="pathway">
    <text evidence="3 12">Cofactor biosynthesis; riboflavin biosynthesis; 5-amino-6-(D-ribitylamino)uracil from GTP: step 3/4.</text>
</comment>
<evidence type="ECO:0000256" key="6">
    <source>
        <dbReference type="ARBA" id="ARBA00022619"/>
    </source>
</evidence>
<dbReference type="PROSITE" id="PS51747">
    <property type="entry name" value="CYT_DCMP_DEAMINASES_2"/>
    <property type="match status" value="1"/>
</dbReference>
<dbReference type="PIRSF" id="PIRSF006769">
    <property type="entry name" value="RibD"/>
    <property type="match status" value="1"/>
</dbReference>
<comment type="similarity">
    <text evidence="5 12">In the C-terminal section; belongs to the HTP reductase family.</text>
</comment>
<proteinExistence type="inferred from homology"/>
<dbReference type="EC" id="3.5.4.26" evidence="12"/>
<evidence type="ECO:0000256" key="8">
    <source>
        <dbReference type="ARBA" id="ARBA00022833"/>
    </source>
</evidence>
<dbReference type="InterPro" id="IPR004794">
    <property type="entry name" value="Eubact_RibD"/>
</dbReference>
<dbReference type="InterPro" id="IPR050765">
    <property type="entry name" value="Riboflavin_Biosynth_HTPR"/>
</dbReference>
<dbReference type="InterPro" id="IPR011549">
    <property type="entry name" value="RibD_C"/>
</dbReference>
<keyword evidence="12" id="KW-0378">Hydrolase</keyword>
<dbReference type="Gene3D" id="3.40.430.10">
    <property type="entry name" value="Dihydrofolate Reductase, subunit A"/>
    <property type="match status" value="1"/>
</dbReference>
<comment type="function">
    <text evidence="1 12">Converts 2,5-diamino-6-(ribosylamino)-4(3h)-pyrimidinone 5'-phosphate into 5-amino-6-(ribosylamino)-2,4(1h,3h)-pyrimidinedione 5'-phosphate.</text>
</comment>
<comment type="catalytic activity">
    <reaction evidence="12">
        <text>2,5-diamino-6-hydroxy-4-(5-phosphoribosylamino)-pyrimidine + H2O + H(+) = 5-amino-6-(5-phospho-D-ribosylamino)uracil + NH4(+)</text>
        <dbReference type="Rhea" id="RHEA:21868"/>
        <dbReference type="ChEBI" id="CHEBI:15377"/>
        <dbReference type="ChEBI" id="CHEBI:15378"/>
        <dbReference type="ChEBI" id="CHEBI:28938"/>
        <dbReference type="ChEBI" id="CHEBI:58453"/>
        <dbReference type="ChEBI" id="CHEBI:58614"/>
        <dbReference type="EC" id="3.5.4.26"/>
    </reaction>
</comment>
<evidence type="ECO:0000256" key="2">
    <source>
        <dbReference type="ARBA" id="ARBA00004882"/>
    </source>
</evidence>
<sequence>MTDARFMSLALALGRRGLGACWPNPAVGCVIVAGGRIVGRGWTRPGGRPHAEVVALAQAGAAARGATAYVSLEPCAHHGKTPPCADALAAAGVARVVVALTDPDPRVNGQGLARLRAGGVEVVEGIGAEAARADQAGFLLRVTEGRPMVTLKLAASLDGRIATASGESQWITGPEARRLVHAMRMRHDAVMVGAGTVRTDDPGLTVRGLGARRQPVRVVLSRGLDLPLDGQLARTAREVPLWILHGSRAAPERIAAWQETGARLFAVPVSAGQLDIRAALAILGAQGLTRVFCEGGGSLAAALLSEGLVDEFAGFTAGLALGAEGRPSLAAMGIDRLGDAPRFALVETRAIGADVMHLWRRQG</sequence>
<evidence type="ECO:0000256" key="1">
    <source>
        <dbReference type="ARBA" id="ARBA00002151"/>
    </source>
</evidence>
<keyword evidence="11" id="KW-0511">Multifunctional enzyme</keyword>
<dbReference type="SUPFAM" id="SSF53927">
    <property type="entry name" value="Cytidine deaminase-like"/>
    <property type="match status" value="1"/>
</dbReference>
<keyword evidence="10 12" id="KW-0560">Oxidoreductase</keyword>
<dbReference type="EC" id="1.1.1.193" evidence="12"/>
<evidence type="ECO:0000313" key="14">
    <source>
        <dbReference type="EMBL" id="GGD41123.1"/>
    </source>
</evidence>
<comment type="similarity">
    <text evidence="4 12">In the N-terminal section; belongs to the cytidine and deoxycytidylate deaminase family.</text>
</comment>
<evidence type="ECO:0000256" key="7">
    <source>
        <dbReference type="ARBA" id="ARBA00022723"/>
    </source>
</evidence>
<reference evidence="15" key="1">
    <citation type="journal article" date="2019" name="Int. J. Syst. Evol. Microbiol.">
        <title>The Global Catalogue of Microorganisms (GCM) 10K type strain sequencing project: providing services to taxonomists for standard genome sequencing and annotation.</title>
        <authorList>
            <consortium name="The Broad Institute Genomics Platform"/>
            <consortium name="The Broad Institute Genome Sequencing Center for Infectious Disease"/>
            <person name="Wu L."/>
            <person name="Ma J."/>
        </authorList>
    </citation>
    <scope>NUCLEOTIDE SEQUENCE [LARGE SCALE GENOMIC DNA]</scope>
    <source>
        <strain evidence="15">CGMCC 1.12922</strain>
    </source>
</reference>
<dbReference type="Pfam" id="PF01872">
    <property type="entry name" value="RibD_C"/>
    <property type="match status" value="1"/>
</dbReference>
<dbReference type="InterPro" id="IPR002125">
    <property type="entry name" value="CMP_dCMP_dom"/>
</dbReference>
<gene>
    <name evidence="14" type="ORF">GCM10011358_26220</name>
</gene>
<dbReference type="EMBL" id="BMGI01000004">
    <property type="protein sequence ID" value="GGD41123.1"/>
    <property type="molecule type" value="Genomic_DNA"/>
</dbReference>
<evidence type="ECO:0000259" key="13">
    <source>
        <dbReference type="PROSITE" id="PS51747"/>
    </source>
</evidence>
<dbReference type="NCBIfam" id="TIGR00326">
    <property type="entry name" value="eubact_ribD"/>
    <property type="match status" value="1"/>
</dbReference>
<dbReference type="PANTHER" id="PTHR38011">
    <property type="entry name" value="DIHYDROFOLATE REDUCTASE FAMILY PROTEIN (AFU_ORTHOLOGUE AFUA_8G06820)"/>
    <property type="match status" value="1"/>
</dbReference>
<keyword evidence="8 12" id="KW-0862">Zinc</keyword>
<dbReference type="PROSITE" id="PS00903">
    <property type="entry name" value="CYT_DCMP_DEAMINASES_1"/>
    <property type="match status" value="1"/>
</dbReference>
<dbReference type="Proteomes" id="UP000617355">
    <property type="component" value="Unassembled WGS sequence"/>
</dbReference>
<keyword evidence="7 12" id="KW-0479">Metal-binding</keyword>